<feature type="transmembrane region" description="Helical" evidence="1">
    <location>
        <begin position="92"/>
        <end position="117"/>
    </location>
</feature>
<evidence type="ECO:0000313" key="3">
    <source>
        <dbReference type="Proteomes" id="UP000266089"/>
    </source>
</evidence>
<dbReference type="OrthoDB" id="26305at2"/>
<keyword evidence="1" id="KW-0812">Transmembrane</keyword>
<evidence type="ECO:0000313" key="2">
    <source>
        <dbReference type="EMBL" id="RIH76808.1"/>
    </source>
</evidence>
<keyword evidence="1" id="KW-1133">Transmembrane helix</keyword>
<keyword evidence="1" id="KW-0472">Membrane</keyword>
<feature type="transmembrane region" description="Helical" evidence="1">
    <location>
        <begin position="166"/>
        <end position="186"/>
    </location>
</feature>
<proteinExistence type="predicted"/>
<dbReference type="EMBL" id="QWKX01000036">
    <property type="protein sequence ID" value="RIH76808.1"/>
    <property type="molecule type" value="Genomic_DNA"/>
</dbReference>
<name>A0A399DZL0_9DEIN</name>
<gene>
    <name evidence="2" type="ORF">Mcate_01616</name>
</gene>
<organism evidence="2 3">
    <name type="scientific">Meiothermus taiwanensis</name>
    <dbReference type="NCBI Taxonomy" id="172827"/>
    <lineage>
        <taxon>Bacteria</taxon>
        <taxon>Thermotogati</taxon>
        <taxon>Deinococcota</taxon>
        <taxon>Deinococci</taxon>
        <taxon>Thermales</taxon>
        <taxon>Thermaceae</taxon>
        <taxon>Meiothermus</taxon>
    </lineage>
</organism>
<comment type="caution">
    <text evidence="2">The sequence shown here is derived from an EMBL/GenBank/DDBJ whole genome shotgun (WGS) entry which is preliminary data.</text>
</comment>
<evidence type="ECO:0000256" key="1">
    <source>
        <dbReference type="SAM" id="Phobius"/>
    </source>
</evidence>
<reference evidence="2 3" key="1">
    <citation type="submission" date="2018-08" db="EMBL/GenBank/DDBJ databases">
        <title>Meiothermus cateniformans JCM 15151 genome sequencing project.</title>
        <authorList>
            <person name="Da Costa M.S."/>
            <person name="Albuquerque L."/>
            <person name="Raposo P."/>
            <person name="Froufe H.J.C."/>
            <person name="Barroso C.S."/>
            <person name="Egas C."/>
        </authorList>
    </citation>
    <scope>NUCLEOTIDE SEQUENCE [LARGE SCALE GENOMIC DNA]</scope>
    <source>
        <strain evidence="2 3">JCM 15151</strain>
    </source>
</reference>
<dbReference type="Proteomes" id="UP000266089">
    <property type="component" value="Unassembled WGS sequence"/>
</dbReference>
<accession>A0A399DZL0</accession>
<feature type="transmembrane region" description="Helical" evidence="1">
    <location>
        <begin position="48"/>
        <end position="71"/>
    </location>
</feature>
<feature type="transmembrane region" description="Helical" evidence="1">
    <location>
        <begin position="137"/>
        <end position="159"/>
    </location>
</feature>
<feature type="transmembrane region" description="Helical" evidence="1">
    <location>
        <begin position="227"/>
        <end position="246"/>
    </location>
</feature>
<dbReference type="AlphaFoldDB" id="A0A399DZL0"/>
<feature type="transmembrane region" description="Helical" evidence="1">
    <location>
        <begin position="20"/>
        <end position="42"/>
    </location>
</feature>
<protein>
    <submittedName>
        <fullName evidence="2">Uncharacterized protein</fullName>
    </submittedName>
</protein>
<dbReference type="RefSeq" id="WP_036196891.1">
    <property type="nucleotide sequence ID" value="NZ_JBHSXZ010000048.1"/>
</dbReference>
<sequence>MKPFTTLLWLDSRKFTGIGLMLLVLGVAWFFVARQIFVWNGANPGSALAVVATTLLMASGVSVALLIVLALDFAREYRAGRWALLLGSPQPAWLYLAAKAVFGGAVLTLFNGAMWFIQSFWLAQAGVGLPFSLWASLWLYQLGGLALVVPALFLGFWVAAYIPGRATLLALVVGLLGMGQVLEWSLRLFGDQFYKLLPAWKLPAPNVAQSPGVRMQWEAFPGLPSEGFVILLFLSLLFFVLASRLWQEVEA</sequence>